<dbReference type="GeneID" id="25733184"/>
<proteinExistence type="predicted"/>
<gene>
    <name evidence="2" type="ORF">MNEG_15515</name>
</gene>
<sequence>MQLSQHRVPCVAKRPSNVRPVAPTVAPRWRTAPHPSVAASAVAAEPVVDVKGARTPSTEAPSPAAPQAAVAPAHEAPKAFSWTKQ</sequence>
<keyword evidence="3" id="KW-1185">Reference proteome</keyword>
<accession>A0A0D2LR90</accession>
<evidence type="ECO:0000313" key="3">
    <source>
        <dbReference type="Proteomes" id="UP000054498"/>
    </source>
</evidence>
<dbReference type="RefSeq" id="XP_013891466.1">
    <property type="nucleotide sequence ID" value="XM_014036012.1"/>
</dbReference>
<organism evidence="2 3">
    <name type="scientific">Monoraphidium neglectum</name>
    <dbReference type="NCBI Taxonomy" id="145388"/>
    <lineage>
        <taxon>Eukaryota</taxon>
        <taxon>Viridiplantae</taxon>
        <taxon>Chlorophyta</taxon>
        <taxon>core chlorophytes</taxon>
        <taxon>Chlorophyceae</taxon>
        <taxon>CS clade</taxon>
        <taxon>Sphaeropleales</taxon>
        <taxon>Selenastraceae</taxon>
        <taxon>Monoraphidium</taxon>
    </lineage>
</organism>
<protein>
    <submittedName>
        <fullName evidence="2">Uncharacterized protein</fullName>
    </submittedName>
</protein>
<dbReference type="AlphaFoldDB" id="A0A0D2LR90"/>
<evidence type="ECO:0000313" key="2">
    <source>
        <dbReference type="EMBL" id="KIY92446.1"/>
    </source>
</evidence>
<dbReference type="EMBL" id="KK105617">
    <property type="protein sequence ID" value="KIY92446.1"/>
    <property type="molecule type" value="Genomic_DNA"/>
</dbReference>
<feature type="region of interest" description="Disordered" evidence="1">
    <location>
        <begin position="51"/>
        <end position="85"/>
    </location>
</feature>
<name>A0A0D2LR90_9CHLO</name>
<evidence type="ECO:0000256" key="1">
    <source>
        <dbReference type="SAM" id="MobiDB-lite"/>
    </source>
</evidence>
<dbReference type="KEGG" id="mng:MNEG_15515"/>
<feature type="non-terminal residue" evidence="2">
    <location>
        <position position="85"/>
    </location>
</feature>
<dbReference type="Proteomes" id="UP000054498">
    <property type="component" value="Unassembled WGS sequence"/>
</dbReference>
<feature type="compositionally biased region" description="Low complexity" evidence="1">
    <location>
        <begin position="51"/>
        <end position="74"/>
    </location>
</feature>
<reference evidence="2 3" key="1">
    <citation type="journal article" date="2013" name="BMC Genomics">
        <title>Reconstruction of the lipid metabolism for the microalga Monoraphidium neglectum from its genome sequence reveals characteristics suitable for biofuel production.</title>
        <authorList>
            <person name="Bogen C."/>
            <person name="Al-Dilaimi A."/>
            <person name="Albersmeier A."/>
            <person name="Wichmann J."/>
            <person name="Grundmann M."/>
            <person name="Rupp O."/>
            <person name="Lauersen K.J."/>
            <person name="Blifernez-Klassen O."/>
            <person name="Kalinowski J."/>
            <person name="Goesmann A."/>
            <person name="Mussgnug J.H."/>
            <person name="Kruse O."/>
        </authorList>
    </citation>
    <scope>NUCLEOTIDE SEQUENCE [LARGE SCALE GENOMIC DNA]</scope>
    <source>
        <strain evidence="2 3">SAG 48.87</strain>
    </source>
</reference>